<keyword evidence="1" id="KW-0472">Membrane</keyword>
<dbReference type="RefSeq" id="WP_234995756.1">
    <property type="nucleotide sequence ID" value="NZ_FQVN01000005.1"/>
</dbReference>
<dbReference type="InterPro" id="IPR045590">
    <property type="entry name" value="DUF6463"/>
</dbReference>
<accession>A0A1M5ENC2</accession>
<organism evidence="2 3">
    <name type="scientific">Streptoalloteichus hindustanus</name>
    <dbReference type="NCBI Taxonomy" id="2017"/>
    <lineage>
        <taxon>Bacteria</taxon>
        <taxon>Bacillati</taxon>
        <taxon>Actinomycetota</taxon>
        <taxon>Actinomycetes</taxon>
        <taxon>Pseudonocardiales</taxon>
        <taxon>Pseudonocardiaceae</taxon>
        <taxon>Streptoalloteichus</taxon>
    </lineage>
</organism>
<evidence type="ECO:0000313" key="2">
    <source>
        <dbReference type="EMBL" id="SHF80591.1"/>
    </source>
</evidence>
<keyword evidence="3" id="KW-1185">Reference proteome</keyword>
<dbReference type="AlphaFoldDB" id="A0A1M5ENC2"/>
<keyword evidence="1" id="KW-0812">Transmembrane</keyword>
<dbReference type="Proteomes" id="UP000184501">
    <property type="component" value="Unassembled WGS sequence"/>
</dbReference>
<reference evidence="2 3" key="1">
    <citation type="submission" date="2016-11" db="EMBL/GenBank/DDBJ databases">
        <authorList>
            <person name="Jaros S."/>
            <person name="Januszkiewicz K."/>
            <person name="Wedrychowicz H."/>
        </authorList>
    </citation>
    <scope>NUCLEOTIDE SEQUENCE [LARGE SCALE GENOMIC DNA]</scope>
    <source>
        <strain evidence="2 3">DSM 44523</strain>
    </source>
</reference>
<protein>
    <submittedName>
        <fullName evidence="2">Uncharacterized protein</fullName>
    </submittedName>
</protein>
<proteinExistence type="predicted"/>
<dbReference type="Pfam" id="PF20064">
    <property type="entry name" value="DUF6463"/>
    <property type="match status" value="1"/>
</dbReference>
<dbReference type="STRING" id="2017.SAMN05444320_10555"/>
<keyword evidence="1" id="KW-1133">Transmembrane helix</keyword>
<feature type="transmembrane region" description="Helical" evidence="1">
    <location>
        <begin position="88"/>
        <end position="121"/>
    </location>
</feature>
<sequence>MNPLARWVPRLLVVTAVGHAAVALVEPNSWADILREGFVGTVVEPAGDYFARKATVWFLVGGLALFAIALLTQHVVRTTGRLPARVGWLLLAMGVPLCLVSFPATGAWALLVIGVLALVAARQPRTRPE</sequence>
<name>A0A1M5ENC2_STRHI</name>
<evidence type="ECO:0000313" key="3">
    <source>
        <dbReference type="Proteomes" id="UP000184501"/>
    </source>
</evidence>
<evidence type="ECO:0000256" key="1">
    <source>
        <dbReference type="SAM" id="Phobius"/>
    </source>
</evidence>
<gene>
    <name evidence="2" type="ORF">SAMN05444320_10555</name>
</gene>
<dbReference type="EMBL" id="FQVN01000005">
    <property type="protein sequence ID" value="SHF80591.1"/>
    <property type="molecule type" value="Genomic_DNA"/>
</dbReference>
<feature type="transmembrane region" description="Helical" evidence="1">
    <location>
        <begin position="55"/>
        <end position="76"/>
    </location>
</feature>